<dbReference type="AlphaFoldDB" id="A0A9D3UG53"/>
<name>A0A9D3UG53_9ROSI</name>
<dbReference type="OrthoDB" id="10515206at2759"/>
<evidence type="ECO:0000313" key="2">
    <source>
        <dbReference type="Proteomes" id="UP000828251"/>
    </source>
</evidence>
<keyword evidence="2" id="KW-1185">Reference proteome</keyword>
<proteinExistence type="predicted"/>
<protein>
    <submittedName>
        <fullName evidence="1">Uncharacterized protein</fullName>
    </submittedName>
</protein>
<organism evidence="1 2">
    <name type="scientific">Gossypium stocksii</name>
    <dbReference type="NCBI Taxonomy" id="47602"/>
    <lineage>
        <taxon>Eukaryota</taxon>
        <taxon>Viridiplantae</taxon>
        <taxon>Streptophyta</taxon>
        <taxon>Embryophyta</taxon>
        <taxon>Tracheophyta</taxon>
        <taxon>Spermatophyta</taxon>
        <taxon>Magnoliopsida</taxon>
        <taxon>eudicotyledons</taxon>
        <taxon>Gunneridae</taxon>
        <taxon>Pentapetalae</taxon>
        <taxon>rosids</taxon>
        <taxon>malvids</taxon>
        <taxon>Malvales</taxon>
        <taxon>Malvaceae</taxon>
        <taxon>Malvoideae</taxon>
        <taxon>Gossypium</taxon>
    </lineage>
</organism>
<evidence type="ECO:0000313" key="1">
    <source>
        <dbReference type="EMBL" id="KAH1039804.1"/>
    </source>
</evidence>
<dbReference type="Proteomes" id="UP000828251">
    <property type="component" value="Unassembled WGS sequence"/>
</dbReference>
<sequence length="90" mass="10329">MWKNQNLRIFQGPSWSTDELDGFCETMGLGLLALQDIWVIAKLLIRNYGAFLIGCKLLLIVAFGKSSFEQTILKLLTLFMKEFVKFLILL</sequence>
<dbReference type="EMBL" id="JAIQCV010000012">
    <property type="protein sequence ID" value="KAH1039804.1"/>
    <property type="molecule type" value="Genomic_DNA"/>
</dbReference>
<gene>
    <name evidence="1" type="ORF">J1N35_041547</name>
</gene>
<comment type="caution">
    <text evidence="1">The sequence shown here is derived from an EMBL/GenBank/DDBJ whole genome shotgun (WGS) entry which is preliminary data.</text>
</comment>
<accession>A0A9D3UG53</accession>
<reference evidence="1 2" key="1">
    <citation type="journal article" date="2021" name="Plant Biotechnol. J.">
        <title>Multi-omics assisted identification of the key and species-specific regulatory components of drought-tolerant mechanisms in Gossypium stocksii.</title>
        <authorList>
            <person name="Yu D."/>
            <person name="Ke L."/>
            <person name="Zhang D."/>
            <person name="Wu Y."/>
            <person name="Sun Y."/>
            <person name="Mei J."/>
            <person name="Sun J."/>
            <person name="Sun Y."/>
        </authorList>
    </citation>
    <scope>NUCLEOTIDE SEQUENCE [LARGE SCALE GENOMIC DNA]</scope>
    <source>
        <strain evidence="2">cv. E1</strain>
        <tissue evidence="1">Leaf</tissue>
    </source>
</reference>